<name>A0ABC8T4I7_9AQUA</name>
<proteinExistence type="predicted"/>
<evidence type="ECO:0000256" key="2">
    <source>
        <dbReference type="ARBA" id="ARBA00081001"/>
    </source>
</evidence>
<dbReference type="InterPro" id="IPR031121">
    <property type="entry name" value="RIK/BLOM7"/>
</dbReference>
<dbReference type="SUPFAM" id="SSF54791">
    <property type="entry name" value="Eukaryotic type KH-domain (KH-domain type I)"/>
    <property type="match status" value="1"/>
</dbReference>
<dbReference type="Pfam" id="PF22675">
    <property type="entry name" value="KH-I_KHDC4-BBP"/>
    <property type="match status" value="1"/>
</dbReference>
<dbReference type="EMBL" id="CAUOFW020003947">
    <property type="protein sequence ID" value="CAK9162990.1"/>
    <property type="molecule type" value="Genomic_DNA"/>
</dbReference>
<evidence type="ECO:0000313" key="6">
    <source>
        <dbReference type="EMBL" id="CAK9162990.1"/>
    </source>
</evidence>
<keyword evidence="4" id="KW-0732">Signal</keyword>
<feature type="compositionally biased region" description="Acidic residues" evidence="3">
    <location>
        <begin position="363"/>
        <end position="372"/>
    </location>
</feature>
<organism evidence="6 7">
    <name type="scientific">Ilex paraguariensis</name>
    <name type="common">yerba mate</name>
    <dbReference type="NCBI Taxonomy" id="185542"/>
    <lineage>
        <taxon>Eukaryota</taxon>
        <taxon>Viridiplantae</taxon>
        <taxon>Streptophyta</taxon>
        <taxon>Embryophyta</taxon>
        <taxon>Tracheophyta</taxon>
        <taxon>Spermatophyta</taxon>
        <taxon>Magnoliopsida</taxon>
        <taxon>eudicotyledons</taxon>
        <taxon>Gunneridae</taxon>
        <taxon>Pentapetalae</taxon>
        <taxon>asterids</taxon>
        <taxon>campanulids</taxon>
        <taxon>Aquifoliales</taxon>
        <taxon>Aquifoliaceae</taxon>
        <taxon>Ilex</taxon>
    </lineage>
</organism>
<dbReference type="PANTHER" id="PTHR15744:SF0">
    <property type="entry name" value="KH HOMOLOGY DOMAIN-CONTAINING PROTEIN 4"/>
    <property type="match status" value="1"/>
</dbReference>
<dbReference type="InterPro" id="IPR055256">
    <property type="entry name" value="KH_1_KHDC4/BBP-like"/>
</dbReference>
<feature type="region of interest" description="Disordered" evidence="3">
    <location>
        <begin position="214"/>
        <end position="268"/>
    </location>
</feature>
<gene>
    <name evidence="6" type="ORF">ILEXP_LOCUS31948</name>
</gene>
<feature type="compositionally biased region" description="Low complexity" evidence="3">
    <location>
        <begin position="214"/>
        <end position="235"/>
    </location>
</feature>
<dbReference type="AlphaFoldDB" id="A0ABC8T4I7"/>
<evidence type="ECO:0000256" key="1">
    <source>
        <dbReference type="ARBA" id="ARBA00070402"/>
    </source>
</evidence>
<reference evidence="6 7" key="1">
    <citation type="submission" date="2024-02" db="EMBL/GenBank/DDBJ databases">
        <authorList>
            <person name="Vignale AGUSTIN F."/>
            <person name="Sosa J E."/>
            <person name="Modenutti C."/>
        </authorList>
    </citation>
    <scope>NUCLEOTIDE SEQUENCE [LARGE SCALE GENOMIC DNA]</scope>
</reference>
<dbReference type="Proteomes" id="UP001642360">
    <property type="component" value="Unassembled WGS sequence"/>
</dbReference>
<keyword evidence="7" id="KW-1185">Reference proteome</keyword>
<evidence type="ECO:0000259" key="5">
    <source>
        <dbReference type="Pfam" id="PF22675"/>
    </source>
</evidence>
<feature type="domain" description="KHDC4/BBP-like KH-domain type I" evidence="5">
    <location>
        <begin position="27"/>
        <end position="87"/>
    </location>
</feature>
<dbReference type="Gene3D" id="3.30.1370.10">
    <property type="entry name" value="K Homology domain, type 1"/>
    <property type="match status" value="1"/>
</dbReference>
<feature type="signal peptide" evidence="4">
    <location>
        <begin position="1"/>
        <end position="15"/>
    </location>
</feature>
<protein>
    <recommendedName>
        <fullName evidence="1">Protein RIK</fullName>
    </recommendedName>
    <alternativeName>
        <fullName evidence="2">Rough sheath 2-interacting KH domain protein</fullName>
    </alternativeName>
</protein>
<feature type="compositionally biased region" description="Pro residues" evidence="3">
    <location>
        <begin position="304"/>
        <end position="326"/>
    </location>
</feature>
<dbReference type="FunFam" id="3.30.1370.10:FF:000037">
    <property type="entry name" value="KH domain protein"/>
    <property type="match status" value="1"/>
</dbReference>
<evidence type="ECO:0000256" key="4">
    <source>
        <dbReference type="SAM" id="SignalP"/>
    </source>
</evidence>
<accession>A0ABC8T4I7</accession>
<feature type="region of interest" description="Disordered" evidence="3">
    <location>
        <begin position="363"/>
        <end position="391"/>
    </location>
</feature>
<dbReference type="InterPro" id="IPR036612">
    <property type="entry name" value="KH_dom_type_1_sf"/>
</dbReference>
<feature type="region of interest" description="Disordered" evidence="3">
    <location>
        <begin position="294"/>
        <end position="334"/>
    </location>
</feature>
<feature type="chain" id="PRO_5044871031" description="Protein RIK" evidence="4">
    <location>
        <begin position="16"/>
        <end position="391"/>
    </location>
</feature>
<dbReference type="PANTHER" id="PTHR15744">
    <property type="entry name" value="BLOM7"/>
    <property type="match status" value="1"/>
</dbReference>
<evidence type="ECO:0000313" key="7">
    <source>
        <dbReference type="Proteomes" id="UP001642360"/>
    </source>
</evidence>
<sequence>MLKAFSDISIRLGELVCCCCWLVLYMQDQYVNHIVNETGAIVSLRGRGSGNAENVQGEGGQQPLHLFLSSNNPKSLERAKLLAENLLHTICAECGASRVSSSNIYGAVPPPQQVLAGILSSGTEFKANIIPVTGLTSSNGGSVPVPADSPVTVSGPPPVFSQGAVPHLQSQSNVVCYPQPFLTGGTSYSGYGGIYPQVTPLQQVALALRQSTSTATSTVAPSTAEAVTASNSSRSSSEKNKPPPQKRKFQELPVASKEPAKPHQKSLQGSKFLKPCVLTSDLDVRNISTMPAPKKLVQSSSDGMPPPPPRTMPLPPARTMPPPPPKFNSSMPDLKALKDNSMDKLNAETLPDTLVKLMEYGDEDEDLEETTEEPFKDNSDALPVQKPFWAV</sequence>
<comment type="caution">
    <text evidence="6">The sequence shown here is derived from an EMBL/GenBank/DDBJ whole genome shotgun (WGS) entry which is preliminary data.</text>
</comment>
<evidence type="ECO:0000256" key="3">
    <source>
        <dbReference type="SAM" id="MobiDB-lite"/>
    </source>
</evidence>